<keyword evidence="11" id="KW-0975">Bacterial flagellum</keyword>
<dbReference type="AlphaFoldDB" id="A0A160TB21"/>
<evidence type="ECO:0000256" key="11">
    <source>
        <dbReference type="ARBA" id="ARBA00023143"/>
    </source>
</evidence>
<sequence>MTIKKALGWFLPIFLLVMPTLGWAADAASMIGAAGSGSASGTGGMLGIPAVVYKTTDTGGEYTVTIQILAIMTLLSVLPSLLIMMTSFTRIIVVMAILRQAMGLQQTPSNQVLLGLSLFLTLFIMMPVFRVINVEAVQPYIAEEITPQVALERAIVPVHEFMLAQTRETDLQLFMRISGRQDIATPEETPIHILIPAFITSELKTAFQIGFLIFIPFLIIDLVVASILMAMGMMMLSPIIISLPFKIMLFVLIDGWALIMGTLANSFGTV</sequence>
<dbReference type="NCBIfam" id="NF009438">
    <property type="entry name" value="PRK12797.1"/>
    <property type="match status" value="1"/>
</dbReference>
<evidence type="ECO:0000256" key="4">
    <source>
        <dbReference type="ARBA" id="ARBA00022448"/>
    </source>
</evidence>
<keyword evidence="14" id="KW-0969">Cilium</keyword>
<evidence type="ECO:0000256" key="8">
    <source>
        <dbReference type="ARBA" id="ARBA00022927"/>
    </source>
</evidence>
<feature type="transmembrane region" description="Helical" evidence="13">
    <location>
        <begin position="243"/>
        <end position="264"/>
    </location>
</feature>
<dbReference type="GO" id="GO:0009306">
    <property type="term" value="P:protein secretion"/>
    <property type="evidence" value="ECO:0007669"/>
    <property type="project" value="InterPro"/>
</dbReference>
<feature type="transmembrane region" description="Helical" evidence="13">
    <location>
        <begin position="68"/>
        <end position="98"/>
    </location>
</feature>
<dbReference type="GO" id="GO:0005886">
    <property type="term" value="C:plasma membrane"/>
    <property type="evidence" value="ECO:0007669"/>
    <property type="project" value="UniProtKB-SubCell"/>
</dbReference>
<organism evidence="14">
    <name type="scientific">hydrothermal vent metagenome</name>
    <dbReference type="NCBI Taxonomy" id="652676"/>
    <lineage>
        <taxon>unclassified sequences</taxon>
        <taxon>metagenomes</taxon>
        <taxon>ecological metagenomes</taxon>
    </lineage>
</organism>
<protein>
    <recommendedName>
        <fullName evidence="3">Flagellar biosynthetic protein FliP</fullName>
    </recommendedName>
</protein>
<evidence type="ECO:0000313" key="14">
    <source>
        <dbReference type="EMBL" id="CUS40648.1"/>
    </source>
</evidence>
<dbReference type="PROSITE" id="PS01061">
    <property type="entry name" value="FLIP_2"/>
    <property type="match status" value="1"/>
</dbReference>
<keyword evidence="12" id="KW-1006">Bacterial flagellum protein export</keyword>
<evidence type="ECO:0000256" key="3">
    <source>
        <dbReference type="ARBA" id="ARBA00021714"/>
    </source>
</evidence>
<evidence type="ECO:0000256" key="12">
    <source>
        <dbReference type="ARBA" id="ARBA00023225"/>
    </source>
</evidence>
<evidence type="ECO:0000256" key="10">
    <source>
        <dbReference type="ARBA" id="ARBA00023136"/>
    </source>
</evidence>
<feature type="transmembrane region" description="Helical" evidence="13">
    <location>
        <begin position="206"/>
        <end position="231"/>
    </location>
</feature>
<keyword evidence="14" id="KW-0966">Cell projection</keyword>
<evidence type="ECO:0000256" key="2">
    <source>
        <dbReference type="ARBA" id="ARBA00004651"/>
    </source>
</evidence>
<keyword evidence="4" id="KW-0813">Transport</keyword>
<evidence type="ECO:0000256" key="5">
    <source>
        <dbReference type="ARBA" id="ARBA00022475"/>
    </source>
</evidence>
<gene>
    <name evidence="14" type="ORF">MGWOODY_Tha134</name>
</gene>
<dbReference type="NCBIfam" id="TIGR01103">
    <property type="entry name" value="fliP"/>
    <property type="match status" value="1"/>
</dbReference>
<dbReference type="GO" id="GO:0044781">
    <property type="term" value="P:bacterial-type flagellum organization"/>
    <property type="evidence" value="ECO:0007669"/>
    <property type="project" value="UniProtKB-KW"/>
</dbReference>
<keyword evidence="9 13" id="KW-1133">Transmembrane helix</keyword>
<dbReference type="InterPro" id="IPR005837">
    <property type="entry name" value="FliP"/>
</dbReference>
<keyword evidence="5" id="KW-1003">Cell membrane</keyword>
<keyword evidence="8" id="KW-0653">Protein transport</keyword>
<proteinExistence type="predicted"/>
<feature type="transmembrane region" description="Helical" evidence="13">
    <location>
        <begin position="110"/>
        <end position="129"/>
    </location>
</feature>
<reference evidence="14" key="1">
    <citation type="submission" date="2015-10" db="EMBL/GenBank/DDBJ databases">
        <authorList>
            <person name="Gilbert D.G."/>
        </authorList>
    </citation>
    <scope>NUCLEOTIDE SEQUENCE</scope>
</reference>
<keyword evidence="14" id="KW-0282">Flagellum</keyword>
<evidence type="ECO:0000256" key="7">
    <source>
        <dbReference type="ARBA" id="ARBA00022795"/>
    </source>
</evidence>
<dbReference type="EMBL" id="CZQC01000021">
    <property type="protein sequence ID" value="CUS40648.1"/>
    <property type="molecule type" value="Genomic_DNA"/>
</dbReference>
<accession>A0A160TB21</accession>
<comment type="subcellular location">
    <subcellularLocation>
        <location evidence="1">Bacterial flagellum basal body</location>
    </subcellularLocation>
    <subcellularLocation>
        <location evidence="2">Cell membrane</location>
        <topology evidence="2">Multi-pass membrane protein</topology>
    </subcellularLocation>
</comment>
<dbReference type="PANTHER" id="PTHR30587">
    <property type="entry name" value="FLAGELLAR BIOSYNTHETIC PROTEIN FLIP"/>
    <property type="match status" value="1"/>
</dbReference>
<keyword evidence="10 13" id="KW-0472">Membrane</keyword>
<dbReference type="PRINTS" id="PR00951">
    <property type="entry name" value="FLGBIOSNFLIP"/>
</dbReference>
<evidence type="ECO:0000256" key="6">
    <source>
        <dbReference type="ARBA" id="ARBA00022692"/>
    </source>
</evidence>
<evidence type="ECO:0000256" key="9">
    <source>
        <dbReference type="ARBA" id="ARBA00022989"/>
    </source>
</evidence>
<dbReference type="InterPro" id="IPR005838">
    <property type="entry name" value="T3SS_IM_P"/>
</dbReference>
<keyword evidence="6 13" id="KW-0812">Transmembrane</keyword>
<dbReference type="PRINTS" id="PR01302">
    <property type="entry name" value="TYPE3IMPPROT"/>
</dbReference>
<evidence type="ECO:0000256" key="1">
    <source>
        <dbReference type="ARBA" id="ARBA00004117"/>
    </source>
</evidence>
<dbReference type="GO" id="GO:0009425">
    <property type="term" value="C:bacterial-type flagellum basal body"/>
    <property type="evidence" value="ECO:0007669"/>
    <property type="project" value="UniProtKB-SubCell"/>
</dbReference>
<keyword evidence="7" id="KW-1005">Bacterial flagellum biogenesis</keyword>
<name>A0A160TB21_9ZZZZ</name>
<dbReference type="PANTHER" id="PTHR30587:SF0">
    <property type="entry name" value="FLAGELLAR BIOSYNTHETIC PROTEIN FLIP"/>
    <property type="match status" value="1"/>
</dbReference>
<dbReference type="Pfam" id="PF00813">
    <property type="entry name" value="FliP"/>
    <property type="match status" value="1"/>
</dbReference>
<evidence type="ECO:0000256" key="13">
    <source>
        <dbReference type="SAM" id="Phobius"/>
    </source>
</evidence>
<dbReference type="PROSITE" id="PS01060">
    <property type="entry name" value="FLIP_1"/>
    <property type="match status" value="1"/>
</dbReference>